<sequence>MISHRDNASEGSCSPSSHNLCLTTTHISILVISTIRTSAVATQPPCNPVARPLRGAMAGGMRRGRHAAALQLGCVADSATGDVWIVVTTRIHSLALKFSLYLQEILSVYSRF</sequence>
<dbReference type="EMBL" id="JARK01001465">
    <property type="protein sequence ID" value="EYB98633.1"/>
    <property type="molecule type" value="Genomic_DNA"/>
</dbReference>
<evidence type="ECO:0000313" key="1">
    <source>
        <dbReference type="EMBL" id="EYB98633.1"/>
    </source>
</evidence>
<accession>A0A016T6R3</accession>
<keyword evidence="2" id="KW-1185">Reference proteome</keyword>
<name>A0A016T6R3_9BILA</name>
<organism evidence="1 2">
    <name type="scientific">Ancylostoma ceylanicum</name>
    <dbReference type="NCBI Taxonomy" id="53326"/>
    <lineage>
        <taxon>Eukaryota</taxon>
        <taxon>Metazoa</taxon>
        <taxon>Ecdysozoa</taxon>
        <taxon>Nematoda</taxon>
        <taxon>Chromadorea</taxon>
        <taxon>Rhabditida</taxon>
        <taxon>Rhabditina</taxon>
        <taxon>Rhabditomorpha</taxon>
        <taxon>Strongyloidea</taxon>
        <taxon>Ancylostomatidae</taxon>
        <taxon>Ancylostomatinae</taxon>
        <taxon>Ancylostoma</taxon>
    </lineage>
</organism>
<gene>
    <name evidence="1" type="primary">Acey_s0129.g1470</name>
    <name evidence="1" type="ORF">Y032_0129g1470</name>
</gene>
<reference evidence="2" key="1">
    <citation type="journal article" date="2015" name="Nat. Genet.">
        <title>The genome and transcriptome of the zoonotic hookworm Ancylostoma ceylanicum identify infection-specific gene families.</title>
        <authorList>
            <person name="Schwarz E.M."/>
            <person name="Hu Y."/>
            <person name="Antoshechkin I."/>
            <person name="Miller M.M."/>
            <person name="Sternberg P.W."/>
            <person name="Aroian R.V."/>
        </authorList>
    </citation>
    <scope>NUCLEOTIDE SEQUENCE</scope>
    <source>
        <strain evidence="2">HY135</strain>
    </source>
</reference>
<dbReference type="Proteomes" id="UP000024635">
    <property type="component" value="Unassembled WGS sequence"/>
</dbReference>
<evidence type="ECO:0000313" key="2">
    <source>
        <dbReference type="Proteomes" id="UP000024635"/>
    </source>
</evidence>
<proteinExistence type="predicted"/>
<dbReference type="AlphaFoldDB" id="A0A016T6R3"/>
<protein>
    <submittedName>
        <fullName evidence="1">Uncharacterized protein</fullName>
    </submittedName>
</protein>
<comment type="caution">
    <text evidence="1">The sequence shown here is derived from an EMBL/GenBank/DDBJ whole genome shotgun (WGS) entry which is preliminary data.</text>
</comment>